<dbReference type="InterPro" id="IPR032823">
    <property type="entry name" value="BCA_ABC_TP_C"/>
</dbReference>
<dbReference type="PANTHER" id="PTHR45772">
    <property type="entry name" value="CONSERVED COMPONENT OF ABC TRANSPORTER FOR NATURAL AMINO ACIDS-RELATED"/>
    <property type="match status" value="1"/>
</dbReference>
<sequence length="266" mass="28794">MPEQQLLARGTLPSAAVPLLQVSGLRQVFGGVTALDDVSFDLHAGEILALIGPNGAGKSTCFNILGGQARPTAGSVRFDGKELTRLGPQAIWRLGIGRTFQTAATFAMLSVLENVQAALLSRDRRLMHFWRRAASYAPHEALALLEQVGLRQQAARPAGVLAYGDVKRLELAMALAHAPRLLLMDEPAAGMNSAERHALMELVRSLVEQRRLAVLFTEHSLDVVFRHASRVAVLAQGRLIALGSPAIVAEDPQVRRAYLGNDSFQR</sequence>
<dbReference type="EMBL" id="SGWZ01000001">
    <property type="protein sequence ID" value="RZS73860.1"/>
    <property type="molecule type" value="Genomic_DNA"/>
</dbReference>
<protein>
    <submittedName>
        <fullName evidence="6">Amino acid/amide ABC transporter ATP-binding protein 1 (HAAT family)</fullName>
    </submittedName>
</protein>
<evidence type="ECO:0000259" key="5">
    <source>
        <dbReference type="PROSITE" id="PS50893"/>
    </source>
</evidence>
<dbReference type="Proteomes" id="UP000292039">
    <property type="component" value="Unassembled WGS sequence"/>
</dbReference>
<keyword evidence="3" id="KW-0547">Nucleotide-binding</keyword>
<dbReference type="Pfam" id="PF12399">
    <property type="entry name" value="BCA_ABC_TP_C"/>
    <property type="match status" value="1"/>
</dbReference>
<dbReference type="Gene3D" id="3.40.50.300">
    <property type="entry name" value="P-loop containing nucleotide triphosphate hydrolases"/>
    <property type="match status" value="1"/>
</dbReference>
<dbReference type="GO" id="GO:1903805">
    <property type="term" value="P:L-valine import across plasma membrane"/>
    <property type="evidence" value="ECO:0007669"/>
    <property type="project" value="TreeGrafter"/>
</dbReference>
<accession>A0A4Q7N051</accession>
<evidence type="ECO:0000256" key="4">
    <source>
        <dbReference type="ARBA" id="ARBA00022840"/>
    </source>
</evidence>
<dbReference type="PROSITE" id="PS50893">
    <property type="entry name" value="ABC_TRANSPORTER_2"/>
    <property type="match status" value="1"/>
</dbReference>
<dbReference type="GO" id="GO:0042941">
    <property type="term" value="P:D-alanine transmembrane transport"/>
    <property type="evidence" value="ECO:0007669"/>
    <property type="project" value="TreeGrafter"/>
</dbReference>
<dbReference type="RefSeq" id="WP_130486621.1">
    <property type="nucleotide sequence ID" value="NZ_CBCSEB010000002.1"/>
</dbReference>
<dbReference type="PANTHER" id="PTHR45772:SF7">
    <property type="entry name" value="AMINO ACID ABC TRANSPORTER ATP-BINDING PROTEIN"/>
    <property type="match status" value="1"/>
</dbReference>
<keyword evidence="2" id="KW-1003">Cell membrane</keyword>
<dbReference type="InterPro" id="IPR051120">
    <property type="entry name" value="ABC_AA/LPS_Transport"/>
</dbReference>
<dbReference type="GO" id="GO:0005304">
    <property type="term" value="F:L-valine transmembrane transporter activity"/>
    <property type="evidence" value="ECO:0007669"/>
    <property type="project" value="TreeGrafter"/>
</dbReference>
<dbReference type="GO" id="GO:1903806">
    <property type="term" value="P:L-isoleucine import across plasma membrane"/>
    <property type="evidence" value="ECO:0007669"/>
    <property type="project" value="TreeGrafter"/>
</dbReference>
<keyword evidence="1" id="KW-0813">Transport</keyword>
<evidence type="ECO:0000256" key="1">
    <source>
        <dbReference type="ARBA" id="ARBA00022448"/>
    </source>
</evidence>
<dbReference type="GO" id="GO:0015192">
    <property type="term" value="F:L-phenylalanine transmembrane transporter activity"/>
    <property type="evidence" value="ECO:0007669"/>
    <property type="project" value="TreeGrafter"/>
</dbReference>
<dbReference type="CDD" id="cd03219">
    <property type="entry name" value="ABC_Mj1267_LivG_branched"/>
    <property type="match status" value="1"/>
</dbReference>
<proteinExistence type="predicted"/>
<dbReference type="AlphaFoldDB" id="A0A4Q7N051"/>
<dbReference type="SUPFAM" id="SSF52540">
    <property type="entry name" value="P-loop containing nucleoside triphosphate hydrolases"/>
    <property type="match status" value="1"/>
</dbReference>
<dbReference type="InterPro" id="IPR027417">
    <property type="entry name" value="P-loop_NTPase"/>
</dbReference>
<evidence type="ECO:0000313" key="6">
    <source>
        <dbReference type="EMBL" id="RZS73860.1"/>
    </source>
</evidence>
<dbReference type="GO" id="GO:0016887">
    <property type="term" value="F:ATP hydrolysis activity"/>
    <property type="evidence" value="ECO:0007669"/>
    <property type="project" value="InterPro"/>
</dbReference>
<dbReference type="GO" id="GO:0015188">
    <property type="term" value="F:L-isoleucine transmembrane transporter activity"/>
    <property type="evidence" value="ECO:0007669"/>
    <property type="project" value="TreeGrafter"/>
</dbReference>
<name>A0A4Q7N051_9BURK</name>
<dbReference type="GO" id="GO:0005886">
    <property type="term" value="C:plasma membrane"/>
    <property type="evidence" value="ECO:0007669"/>
    <property type="project" value="TreeGrafter"/>
</dbReference>
<gene>
    <name evidence="6" type="ORF">EV679_1066</name>
</gene>
<reference evidence="6 7" key="1">
    <citation type="submission" date="2019-02" db="EMBL/GenBank/DDBJ databases">
        <title>Genomic Encyclopedia of Type Strains, Phase IV (KMG-IV): sequencing the most valuable type-strain genomes for metagenomic binning, comparative biology and taxonomic classification.</title>
        <authorList>
            <person name="Goeker M."/>
        </authorList>
    </citation>
    <scope>NUCLEOTIDE SEQUENCE [LARGE SCALE GENOMIC DNA]</scope>
    <source>
        <strain evidence="6 7">DSM 16618</strain>
    </source>
</reference>
<keyword evidence="4 6" id="KW-0067">ATP-binding</keyword>
<evidence type="ECO:0000313" key="7">
    <source>
        <dbReference type="Proteomes" id="UP000292039"/>
    </source>
</evidence>
<evidence type="ECO:0000256" key="2">
    <source>
        <dbReference type="ARBA" id="ARBA00022475"/>
    </source>
</evidence>
<dbReference type="Pfam" id="PF00005">
    <property type="entry name" value="ABC_tran"/>
    <property type="match status" value="1"/>
</dbReference>
<dbReference type="InterPro" id="IPR003439">
    <property type="entry name" value="ABC_transporter-like_ATP-bd"/>
</dbReference>
<comment type="caution">
    <text evidence="6">The sequence shown here is derived from an EMBL/GenBank/DDBJ whole genome shotgun (WGS) entry which is preliminary data.</text>
</comment>
<dbReference type="SMART" id="SM00382">
    <property type="entry name" value="AAA"/>
    <property type="match status" value="1"/>
</dbReference>
<evidence type="ECO:0000256" key="3">
    <source>
        <dbReference type="ARBA" id="ARBA00022741"/>
    </source>
</evidence>
<keyword evidence="2" id="KW-0472">Membrane</keyword>
<dbReference type="GeneID" id="99727433"/>
<organism evidence="6 7">
    <name type="scientific">Kerstersia gyiorum</name>
    <dbReference type="NCBI Taxonomy" id="206506"/>
    <lineage>
        <taxon>Bacteria</taxon>
        <taxon>Pseudomonadati</taxon>
        <taxon>Pseudomonadota</taxon>
        <taxon>Betaproteobacteria</taxon>
        <taxon>Burkholderiales</taxon>
        <taxon>Alcaligenaceae</taxon>
        <taxon>Kerstersia</taxon>
    </lineage>
</organism>
<dbReference type="InterPro" id="IPR003593">
    <property type="entry name" value="AAA+_ATPase"/>
</dbReference>
<dbReference type="GO" id="GO:0005524">
    <property type="term" value="F:ATP binding"/>
    <property type="evidence" value="ECO:0007669"/>
    <property type="project" value="UniProtKB-KW"/>
</dbReference>
<feature type="domain" description="ABC transporter" evidence="5">
    <location>
        <begin position="20"/>
        <end position="261"/>
    </location>
</feature>
<dbReference type="GO" id="GO:0015808">
    <property type="term" value="P:L-alanine transport"/>
    <property type="evidence" value="ECO:0007669"/>
    <property type="project" value="TreeGrafter"/>
</dbReference>